<reference evidence="1 2" key="1">
    <citation type="submission" date="2014-06" db="EMBL/GenBank/DDBJ databases">
        <title>The genome of the endonuclear symbiont Nucleicultrix amoebiphila.</title>
        <authorList>
            <person name="Schulz F."/>
            <person name="Horn M."/>
        </authorList>
    </citation>
    <scope>NUCLEOTIDE SEQUENCE [LARGE SCALE GENOMIC DNA]</scope>
    <source>
        <strain evidence="1 2">FS5</strain>
    </source>
</reference>
<dbReference type="CDD" id="cd22233">
    <property type="entry name" value="RHH_CopAso-like"/>
    <property type="match status" value="1"/>
</dbReference>
<dbReference type="AlphaFoldDB" id="A0A1W6N3C1"/>
<dbReference type="Gene3D" id="1.10.1220.10">
    <property type="entry name" value="Met repressor-like"/>
    <property type="match status" value="1"/>
</dbReference>
<dbReference type="KEGG" id="naf:GQ61_02020"/>
<dbReference type="GO" id="GO:0006355">
    <property type="term" value="P:regulation of DNA-templated transcription"/>
    <property type="evidence" value="ECO:0007669"/>
    <property type="project" value="InterPro"/>
</dbReference>
<accession>A0A1W6N3C1</accession>
<dbReference type="SUPFAM" id="SSF47598">
    <property type="entry name" value="Ribbon-helix-helix"/>
    <property type="match status" value="1"/>
</dbReference>
<dbReference type="InterPro" id="IPR010985">
    <property type="entry name" value="Ribbon_hlx_hlx"/>
</dbReference>
<dbReference type="OrthoDB" id="9812023at2"/>
<dbReference type="Proteomes" id="UP000237351">
    <property type="component" value="Chromosome"/>
</dbReference>
<dbReference type="EMBL" id="CP008743">
    <property type="protein sequence ID" value="ARN84313.1"/>
    <property type="molecule type" value="Genomic_DNA"/>
</dbReference>
<organism evidence="1 2">
    <name type="scientific">Candidatus Nucleicultrix amoebiphila FS5</name>
    <dbReference type="NCBI Taxonomy" id="1414854"/>
    <lineage>
        <taxon>Bacteria</taxon>
        <taxon>Pseudomonadati</taxon>
        <taxon>Pseudomonadota</taxon>
        <taxon>Alphaproteobacteria</taxon>
        <taxon>Holosporales</taxon>
        <taxon>Candidatus Nucleicultricaceae</taxon>
        <taxon>Candidatus Nucleicultrix</taxon>
    </lineage>
</organism>
<evidence type="ECO:0000313" key="1">
    <source>
        <dbReference type="EMBL" id="ARN84313.1"/>
    </source>
</evidence>
<protein>
    <submittedName>
        <fullName evidence="1">Uncharacterized protein</fullName>
    </submittedName>
</protein>
<evidence type="ECO:0000313" key="2">
    <source>
        <dbReference type="Proteomes" id="UP000237351"/>
    </source>
</evidence>
<proteinExistence type="predicted"/>
<sequence length="76" mass="9017">MTTAVRLPEDLEHRLENLVQKTNRSKSYYIRKALEEFLEDREDYLLAASRWEEFVKSGKKGISLEEVEKKMGLKIE</sequence>
<gene>
    <name evidence="1" type="ORF">GQ61_02020</name>
</gene>
<dbReference type="RefSeq" id="WP_085783688.1">
    <property type="nucleotide sequence ID" value="NZ_CP008743.1"/>
</dbReference>
<dbReference type="Pfam" id="PF19807">
    <property type="entry name" value="DUF6290"/>
    <property type="match status" value="1"/>
</dbReference>
<name>A0A1W6N3C1_9PROT</name>
<dbReference type="InterPro" id="IPR013321">
    <property type="entry name" value="Arc_rbn_hlx_hlx"/>
</dbReference>
<keyword evidence="2" id="KW-1185">Reference proteome</keyword>
<dbReference type="InterPro" id="IPR046257">
    <property type="entry name" value="DUF6290"/>
</dbReference>
<dbReference type="STRING" id="1414854.GQ61_02020"/>